<dbReference type="SMART" id="SM00028">
    <property type="entry name" value="TPR"/>
    <property type="match status" value="2"/>
</dbReference>
<dbReference type="InterPro" id="IPR036869">
    <property type="entry name" value="J_dom_sf"/>
</dbReference>
<dbReference type="Proteomes" id="UP000184096">
    <property type="component" value="Chromosome I"/>
</dbReference>
<organism evidence="6 7">
    <name type="scientific">Bradyrhizobium erythrophlei</name>
    <dbReference type="NCBI Taxonomy" id="1437360"/>
    <lineage>
        <taxon>Bacteria</taxon>
        <taxon>Pseudomonadati</taxon>
        <taxon>Pseudomonadota</taxon>
        <taxon>Alphaproteobacteria</taxon>
        <taxon>Hyphomicrobiales</taxon>
        <taxon>Nitrobacteraceae</taxon>
        <taxon>Bradyrhizobium</taxon>
    </lineage>
</organism>
<accession>A0A1M7TF81</accession>
<reference evidence="7" key="1">
    <citation type="submission" date="2016-11" db="EMBL/GenBank/DDBJ databases">
        <authorList>
            <person name="Varghese N."/>
            <person name="Submissions S."/>
        </authorList>
    </citation>
    <scope>NUCLEOTIDE SEQUENCE [LARGE SCALE GENOMIC DNA]</scope>
    <source>
        <strain evidence="7">GAS401</strain>
    </source>
</reference>
<dbReference type="InterPro" id="IPR011990">
    <property type="entry name" value="TPR-like_helical_dom_sf"/>
</dbReference>
<dbReference type="GO" id="GO:0051087">
    <property type="term" value="F:protein-folding chaperone binding"/>
    <property type="evidence" value="ECO:0007669"/>
    <property type="project" value="TreeGrafter"/>
</dbReference>
<gene>
    <name evidence="6" type="ORF">SAMN05444170_1537</name>
</gene>
<dbReference type="Gene3D" id="1.25.40.10">
    <property type="entry name" value="Tetratricopeptide repeat domain"/>
    <property type="match status" value="1"/>
</dbReference>
<dbReference type="PANTHER" id="PTHR44360">
    <property type="entry name" value="DNAJ HOMOLOG SUBFAMILY B MEMBER 9"/>
    <property type="match status" value="1"/>
</dbReference>
<evidence type="ECO:0000259" key="5">
    <source>
        <dbReference type="PROSITE" id="PS50076"/>
    </source>
</evidence>
<evidence type="ECO:0000256" key="1">
    <source>
        <dbReference type="ARBA" id="ARBA00022737"/>
    </source>
</evidence>
<dbReference type="SUPFAM" id="SSF48452">
    <property type="entry name" value="TPR-like"/>
    <property type="match status" value="1"/>
</dbReference>
<dbReference type="SMART" id="SM00271">
    <property type="entry name" value="DnaJ"/>
    <property type="match status" value="1"/>
</dbReference>
<dbReference type="InterPro" id="IPR013105">
    <property type="entry name" value="TPR_2"/>
</dbReference>
<dbReference type="Gene3D" id="1.10.287.110">
    <property type="entry name" value="DnaJ domain"/>
    <property type="match status" value="1"/>
</dbReference>
<dbReference type="AlphaFoldDB" id="A0A1M7TF81"/>
<keyword evidence="3" id="KW-0143">Chaperone</keyword>
<dbReference type="RefSeq" id="WP_072817357.1">
    <property type="nucleotide sequence ID" value="NZ_LT670849.1"/>
</dbReference>
<dbReference type="Pfam" id="PF07719">
    <property type="entry name" value="TPR_2"/>
    <property type="match status" value="1"/>
</dbReference>
<evidence type="ECO:0000313" key="7">
    <source>
        <dbReference type="Proteomes" id="UP000184096"/>
    </source>
</evidence>
<evidence type="ECO:0000256" key="3">
    <source>
        <dbReference type="ARBA" id="ARBA00023186"/>
    </source>
</evidence>
<dbReference type="EMBL" id="LT670849">
    <property type="protein sequence ID" value="SHN69356.1"/>
    <property type="molecule type" value="Genomic_DNA"/>
</dbReference>
<dbReference type="SUPFAM" id="SSF46565">
    <property type="entry name" value="Chaperone J-domain"/>
    <property type="match status" value="1"/>
</dbReference>
<dbReference type="PANTHER" id="PTHR44360:SF1">
    <property type="entry name" value="DNAJ HOMOLOG SUBFAMILY B MEMBER 9"/>
    <property type="match status" value="1"/>
</dbReference>
<sequence length="277" mass="29522">MPTLYELLGALPEDDADSLRAAFRKAAKASHPDNNPGDPDAPQKFRQIVRAHSILKDEQQRAAYDSLLTEAEGRQAPDTRRNVLSEVRLPGPIGSMVIASISIGAFVGLEHVLTAPVVSAQVQELSTPAMALTAAMPTQASSTPASSTVGRASERTADKILPAKEPEIPSAVEEIAAPAVATTADSGAVAATPEPTIPEPAVPAVKDARYYLERGDAAYRSGDFPLALTDFDLAINLDPNLSDAYVNRAIVFRRMGDLKRAFADVSQARRIDEGKRQ</sequence>
<dbReference type="InterPro" id="IPR001623">
    <property type="entry name" value="DnaJ_domain"/>
</dbReference>
<dbReference type="CDD" id="cd06257">
    <property type="entry name" value="DnaJ"/>
    <property type="match status" value="1"/>
</dbReference>
<dbReference type="PRINTS" id="PR00625">
    <property type="entry name" value="JDOMAIN"/>
</dbReference>
<keyword evidence="2 4" id="KW-0802">TPR repeat</keyword>
<dbReference type="InterPro" id="IPR018253">
    <property type="entry name" value="DnaJ_domain_CS"/>
</dbReference>
<dbReference type="PROSITE" id="PS50005">
    <property type="entry name" value="TPR"/>
    <property type="match status" value="1"/>
</dbReference>
<dbReference type="PROSITE" id="PS50076">
    <property type="entry name" value="DNAJ_2"/>
    <property type="match status" value="1"/>
</dbReference>
<dbReference type="GO" id="GO:0051787">
    <property type="term" value="F:misfolded protein binding"/>
    <property type="evidence" value="ECO:0007669"/>
    <property type="project" value="TreeGrafter"/>
</dbReference>
<dbReference type="OrthoDB" id="7822896at2"/>
<feature type="domain" description="J" evidence="5">
    <location>
        <begin position="3"/>
        <end position="68"/>
    </location>
</feature>
<evidence type="ECO:0000256" key="2">
    <source>
        <dbReference type="ARBA" id="ARBA00022803"/>
    </source>
</evidence>
<evidence type="ECO:0000313" key="6">
    <source>
        <dbReference type="EMBL" id="SHN69356.1"/>
    </source>
</evidence>
<dbReference type="PROSITE" id="PS00636">
    <property type="entry name" value="DNAJ_1"/>
    <property type="match status" value="1"/>
</dbReference>
<keyword evidence="7" id="KW-1185">Reference proteome</keyword>
<protein>
    <submittedName>
        <fullName evidence="6">Tetratricopeptide repeat-containing protein</fullName>
    </submittedName>
</protein>
<dbReference type="GO" id="GO:0036503">
    <property type="term" value="P:ERAD pathway"/>
    <property type="evidence" value="ECO:0007669"/>
    <property type="project" value="TreeGrafter"/>
</dbReference>
<evidence type="ECO:0000256" key="4">
    <source>
        <dbReference type="PROSITE-ProRule" id="PRU00339"/>
    </source>
</evidence>
<dbReference type="InterPro" id="IPR019734">
    <property type="entry name" value="TPR_rpt"/>
</dbReference>
<name>A0A1M7TF81_9BRAD</name>
<feature type="repeat" description="TPR" evidence="4">
    <location>
        <begin position="208"/>
        <end position="241"/>
    </location>
</feature>
<dbReference type="Pfam" id="PF00226">
    <property type="entry name" value="DnaJ"/>
    <property type="match status" value="1"/>
</dbReference>
<dbReference type="InterPro" id="IPR051948">
    <property type="entry name" value="Hsp70_co-chaperone_J-domain"/>
</dbReference>
<keyword evidence="1" id="KW-0677">Repeat</keyword>
<proteinExistence type="predicted"/>